<comment type="similarity">
    <text evidence="2">Belongs to the acyltransferase 3 family.</text>
</comment>
<evidence type="ECO:0000259" key="8">
    <source>
        <dbReference type="Pfam" id="PF01757"/>
    </source>
</evidence>
<comment type="caution">
    <text evidence="9">The sequence shown here is derived from an EMBL/GenBank/DDBJ whole genome shotgun (WGS) entry which is preliminary data.</text>
</comment>
<evidence type="ECO:0000256" key="2">
    <source>
        <dbReference type="ARBA" id="ARBA00007400"/>
    </source>
</evidence>
<organism evidence="9 10">
    <name type="scientific">Herminiimonas contaminans</name>
    <dbReference type="NCBI Taxonomy" id="1111140"/>
    <lineage>
        <taxon>Bacteria</taxon>
        <taxon>Pseudomonadati</taxon>
        <taxon>Pseudomonadota</taxon>
        <taxon>Betaproteobacteria</taxon>
        <taxon>Burkholderiales</taxon>
        <taxon>Oxalobacteraceae</taxon>
        <taxon>Herminiimonas</taxon>
    </lineage>
</organism>
<evidence type="ECO:0000313" key="9">
    <source>
        <dbReference type="EMBL" id="MBF8178155.1"/>
    </source>
</evidence>
<feature type="transmembrane region" description="Helical" evidence="7">
    <location>
        <begin position="50"/>
        <end position="68"/>
    </location>
</feature>
<keyword evidence="5 7" id="KW-1133">Transmembrane helix</keyword>
<dbReference type="EMBL" id="JADOEL010000007">
    <property type="protein sequence ID" value="MBF8178155.1"/>
    <property type="molecule type" value="Genomic_DNA"/>
</dbReference>
<evidence type="ECO:0000256" key="6">
    <source>
        <dbReference type="ARBA" id="ARBA00023136"/>
    </source>
</evidence>
<evidence type="ECO:0000256" key="5">
    <source>
        <dbReference type="ARBA" id="ARBA00022989"/>
    </source>
</evidence>
<evidence type="ECO:0000256" key="7">
    <source>
        <dbReference type="SAM" id="Phobius"/>
    </source>
</evidence>
<feature type="transmembrane region" description="Helical" evidence="7">
    <location>
        <begin position="89"/>
        <end position="110"/>
    </location>
</feature>
<evidence type="ECO:0000256" key="4">
    <source>
        <dbReference type="ARBA" id="ARBA00022692"/>
    </source>
</evidence>
<keyword evidence="10" id="KW-1185">Reference proteome</keyword>
<accession>A0ABS0ETI5</accession>
<keyword evidence="9" id="KW-0808">Transferase</keyword>
<gene>
    <name evidence="9" type="ORF">IXC47_10715</name>
</gene>
<feature type="transmembrane region" description="Helical" evidence="7">
    <location>
        <begin position="347"/>
        <end position="365"/>
    </location>
</feature>
<dbReference type="GO" id="GO:0016746">
    <property type="term" value="F:acyltransferase activity"/>
    <property type="evidence" value="ECO:0007669"/>
    <property type="project" value="UniProtKB-KW"/>
</dbReference>
<dbReference type="Pfam" id="PF01757">
    <property type="entry name" value="Acyl_transf_3"/>
    <property type="match status" value="1"/>
</dbReference>
<evidence type="ECO:0000256" key="3">
    <source>
        <dbReference type="ARBA" id="ARBA00022475"/>
    </source>
</evidence>
<dbReference type="RefSeq" id="WP_175624362.1">
    <property type="nucleotide sequence ID" value="NZ_JADOEL010000007.1"/>
</dbReference>
<evidence type="ECO:0000313" key="10">
    <source>
        <dbReference type="Proteomes" id="UP000657372"/>
    </source>
</evidence>
<feature type="transmembrane region" description="Helical" evidence="7">
    <location>
        <begin position="206"/>
        <end position="223"/>
    </location>
</feature>
<feature type="transmembrane region" description="Helical" evidence="7">
    <location>
        <begin position="252"/>
        <end position="269"/>
    </location>
</feature>
<evidence type="ECO:0000256" key="1">
    <source>
        <dbReference type="ARBA" id="ARBA00004651"/>
    </source>
</evidence>
<reference evidence="9 10" key="1">
    <citation type="submission" date="2020-11" db="EMBL/GenBank/DDBJ databases">
        <title>WGS of Herminiimonas contaminans strain Marseille-Q4544 isolated from planarians Schmidtea mediterranea.</title>
        <authorList>
            <person name="Kangale L."/>
        </authorList>
    </citation>
    <scope>NUCLEOTIDE SEQUENCE [LARGE SCALE GENOMIC DNA]</scope>
    <source>
        <strain evidence="9 10">Marseille-Q4544</strain>
    </source>
</reference>
<dbReference type="InterPro" id="IPR002656">
    <property type="entry name" value="Acyl_transf_3_dom"/>
</dbReference>
<dbReference type="PANTHER" id="PTHR40074:SF2">
    <property type="entry name" value="O-ACETYLTRANSFERASE WECH"/>
    <property type="match status" value="1"/>
</dbReference>
<name>A0ABS0ETI5_9BURK</name>
<feature type="transmembrane region" description="Helical" evidence="7">
    <location>
        <begin position="12"/>
        <end position="30"/>
    </location>
</feature>
<keyword evidence="4 7" id="KW-0812">Transmembrane</keyword>
<feature type="transmembrane region" description="Helical" evidence="7">
    <location>
        <begin position="314"/>
        <end position="335"/>
    </location>
</feature>
<keyword evidence="6 7" id="KW-0472">Membrane</keyword>
<dbReference type="Proteomes" id="UP000657372">
    <property type="component" value="Unassembled WGS sequence"/>
</dbReference>
<comment type="subcellular location">
    <subcellularLocation>
        <location evidence="1">Cell membrane</location>
        <topology evidence="1">Multi-pass membrane protein</topology>
    </subcellularLocation>
</comment>
<feature type="transmembrane region" description="Helical" evidence="7">
    <location>
        <begin position="180"/>
        <end position="200"/>
    </location>
</feature>
<protein>
    <submittedName>
        <fullName evidence="9">Acyltransferase</fullName>
    </submittedName>
</protein>
<feature type="transmembrane region" description="Helical" evidence="7">
    <location>
        <begin position="290"/>
        <end position="308"/>
    </location>
</feature>
<feature type="transmembrane region" description="Helical" evidence="7">
    <location>
        <begin position="147"/>
        <end position="168"/>
    </location>
</feature>
<dbReference type="PANTHER" id="PTHR40074">
    <property type="entry name" value="O-ACETYLTRANSFERASE WECH"/>
    <property type="match status" value="1"/>
</dbReference>
<proteinExistence type="inferred from homology"/>
<keyword evidence="3" id="KW-1003">Cell membrane</keyword>
<keyword evidence="9" id="KW-0012">Acyltransferase</keyword>
<feature type="domain" description="Acyltransferase 3" evidence="8">
    <location>
        <begin position="9"/>
        <end position="334"/>
    </location>
</feature>
<feature type="transmembrane region" description="Helical" evidence="7">
    <location>
        <begin position="230"/>
        <end position="246"/>
    </location>
</feature>
<sequence>MSTVSRMPCVDALKAVACLLIVFHHLAFYGPMSDIAYPLMPTVIDLLYQYGRMAVQAFFVIAGFLLATKFAPEGAATVSRPLNAIYQRYLRLVIPYLVALVFAIVCAALAREWVSNDSIPDAPSFAQLLPHIFLLQDLLDQEALSAGVWYVAIDFQLFALAALLLWLAGKIEAHYPRLSILGPLFITLLTLASLFVFNRNQGLDETALYFFGSYGLGALAYWATRRPKGMAWLAVLCAVVLAALLVEFRGRILVAGCVMLLLGVARQSGALERWMMPGFLTYLGRISYSVFLIHFPLCMLVNAVFFHFFPQQPIANIIGMLIAVCISIGGGALLFRWVENRPGSKKRLLAPTGFLVGGIIVAHQIS</sequence>